<dbReference type="SUPFAM" id="SSF54197">
    <property type="entry name" value="HIT-like"/>
    <property type="match status" value="1"/>
</dbReference>
<dbReference type="GO" id="GO:0008654">
    <property type="term" value="P:phospholipid biosynthetic process"/>
    <property type="evidence" value="ECO:0007669"/>
    <property type="project" value="UniProtKB-KW"/>
</dbReference>
<accession>A0A1C6Z312</accession>
<evidence type="ECO:0000256" key="12">
    <source>
        <dbReference type="ARBA" id="ARBA00022989"/>
    </source>
</evidence>
<keyword evidence="9" id="KW-0444">Lipid biosynthesis</keyword>
<evidence type="ECO:0000256" key="14">
    <source>
        <dbReference type="ARBA" id="ARBA00023136"/>
    </source>
</evidence>
<dbReference type="OrthoDB" id="481399at2"/>
<keyword evidence="10" id="KW-0812">Transmembrane</keyword>
<evidence type="ECO:0000256" key="1">
    <source>
        <dbReference type="ARBA" id="ARBA00001007"/>
    </source>
</evidence>
<keyword evidence="13" id="KW-0443">Lipid metabolism</keyword>
<evidence type="ECO:0000256" key="11">
    <source>
        <dbReference type="ARBA" id="ARBA00022801"/>
    </source>
</evidence>
<evidence type="ECO:0000256" key="16">
    <source>
        <dbReference type="ARBA" id="ARBA00023264"/>
    </source>
</evidence>
<evidence type="ECO:0000256" key="6">
    <source>
        <dbReference type="ARBA" id="ARBA00012375"/>
    </source>
</evidence>
<keyword evidence="16" id="KW-1208">Phospholipid metabolism</keyword>
<sequence length="260" mass="29515">MTRFQRKTGFIVLIVIVLLVITSFFFLRPSHPDALWKIVSQQCVPHQQQRQNPSPCAKVNLAQGFVVFKDRNGPLQYLLMPTAKVTGIESPLLLNPQQPNYFADAWQRRDWLSKRYGKPVPENQLSFTINSEYGRTQNQLHIHMSCTKPKVLARITALAPSLSSQWQPIQIGINHHSYWARTLDKNALGKKSPFILLAEGLPQARENMGAFGLALLPTTEGNFVLLATQREWWRLNLASIEEIQDHSCAALYDTANTLAK</sequence>
<evidence type="ECO:0000256" key="15">
    <source>
        <dbReference type="ARBA" id="ARBA00023209"/>
    </source>
</evidence>
<protein>
    <recommendedName>
        <fullName evidence="7">CDP-diacylglycerol pyrophosphatase</fullName>
        <ecNumber evidence="6">3.6.1.26</ecNumber>
    </recommendedName>
    <alternativeName>
        <fullName evidence="17">CDP-diacylglycerol phosphatidylhydrolase</fullName>
    </alternativeName>
    <alternativeName>
        <fullName evidence="18">CDP-diglyceride hydrolase</fullName>
    </alternativeName>
</protein>
<dbReference type="Pfam" id="PF02611">
    <property type="entry name" value="CDH"/>
    <property type="match status" value="1"/>
</dbReference>
<evidence type="ECO:0000256" key="17">
    <source>
        <dbReference type="ARBA" id="ARBA00032888"/>
    </source>
</evidence>
<dbReference type="STRING" id="569.A6V27_07820"/>
<dbReference type="GO" id="GO:0008715">
    <property type="term" value="F:CDP-diacylglycerol diphosphatase activity"/>
    <property type="evidence" value="ECO:0007669"/>
    <property type="project" value="UniProtKB-EC"/>
</dbReference>
<keyword evidence="14" id="KW-0472">Membrane</keyword>
<comment type="pathway">
    <text evidence="3">Phospholipid metabolism; CDP-diacylglycerol degradation; phosphatidate from CDP-diacylglycerol: step 1/1.</text>
</comment>
<evidence type="ECO:0000256" key="10">
    <source>
        <dbReference type="ARBA" id="ARBA00022692"/>
    </source>
</evidence>
<evidence type="ECO:0000256" key="8">
    <source>
        <dbReference type="ARBA" id="ARBA00022475"/>
    </source>
</evidence>
<keyword evidence="11 19" id="KW-0378">Hydrolase</keyword>
<evidence type="ECO:0000256" key="13">
    <source>
        <dbReference type="ARBA" id="ARBA00023098"/>
    </source>
</evidence>
<dbReference type="Gene3D" id="3.30.428.30">
    <property type="entry name" value="HIT family - CDH-like"/>
    <property type="match status" value="1"/>
</dbReference>
<dbReference type="EMBL" id="FMIQ01000057">
    <property type="protein sequence ID" value="SCM53435.1"/>
    <property type="molecule type" value="Genomic_DNA"/>
</dbReference>
<evidence type="ECO:0000256" key="2">
    <source>
        <dbReference type="ARBA" id="ARBA00004162"/>
    </source>
</evidence>
<evidence type="ECO:0000256" key="4">
    <source>
        <dbReference type="ARBA" id="ARBA00005189"/>
    </source>
</evidence>
<evidence type="ECO:0000256" key="7">
    <source>
        <dbReference type="ARBA" id="ARBA00019608"/>
    </source>
</evidence>
<gene>
    <name evidence="19" type="ORF">BN1044_02930</name>
</gene>
<dbReference type="AlphaFoldDB" id="A0A1C6Z312"/>
<comment type="subcellular location">
    <subcellularLocation>
        <location evidence="2">Cell membrane</location>
        <topology evidence="2">Single-pass membrane protein</topology>
    </subcellularLocation>
</comment>
<evidence type="ECO:0000256" key="5">
    <source>
        <dbReference type="ARBA" id="ARBA00006435"/>
    </source>
</evidence>
<reference evidence="19 20" key="1">
    <citation type="submission" date="2016-09" db="EMBL/GenBank/DDBJ databases">
        <authorList>
            <person name="Capua I."/>
            <person name="De Benedictis P."/>
            <person name="Joannis T."/>
            <person name="Lombin L.H."/>
            <person name="Cattoli G."/>
        </authorList>
    </citation>
    <scope>NUCLEOTIDE SEQUENCE [LARGE SCALE GENOMIC DNA]</scope>
    <source>
        <strain evidence="19 20">GB001</strain>
    </source>
</reference>
<dbReference type="EC" id="3.6.1.26" evidence="6"/>
<dbReference type="UniPathway" id="UPA00609">
    <property type="reaction ID" value="UER00664"/>
</dbReference>
<comment type="pathway">
    <text evidence="4">Lipid metabolism.</text>
</comment>
<keyword evidence="8" id="KW-1003">Cell membrane</keyword>
<comment type="catalytic activity">
    <reaction evidence="1">
        <text>a CDP-1,2-diacyl-sn-glycerol + H2O = a 1,2-diacyl-sn-glycero-3-phosphate + CMP + 2 H(+)</text>
        <dbReference type="Rhea" id="RHEA:15221"/>
        <dbReference type="ChEBI" id="CHEBI:15377"/>
        <dbReference type="ChEBI" id="CHEBI:15378"/>
        <dbReference type="ChEBI" id="CHEBI:58332"/>
        <dbReference type="ChEBI" id="CHEBI:58608"/>
        <dbReference type="ChEBI" id="CHEBI:60377"/>
        <dbReference type="EC" id="3.6.1.26"/>
    </reaction>
</comment>
<dbReference type="RefSeq" id="WP_072309342.1">
    <property type="nucleotide sequence ID" value="NZ_FMIQ01000057.1"/>
</dbReference>
<dbReference type="InterPro" id="IPR036265">
    <property type="entry name" value="HIT-like_sf"/>
</dbReference>
<dbReference type="InterPro" id="IPR003763">
    <property type="entry name" value="CDP-diacylglyc_Pase"/>
</dbReference>
<name>A0A1C6Z312_HAFAL</name>
<evidence type="ECO:0000313" key="19">
    <source>
        <dbReference type="EMBL" id="SCM53435.1"/>
    </source>
</evidence>
<organism evidence="19 20">
    <name type="scientific">Hafnia alvei</name>
    <dbReference type="NCBI Taxonomy" id="569"/>
    <lineage>
        <taxon>Bacteria</taxon>
        <taxon>Pseudomonadati</taxon>
        <taxon>Pseudomonadota</taxon>
        <taxon>Gammaproteobacteria</taxon>
        <taxon>Enterobacterales</taxon>
        <taxon>Hafniaceae</taxon>
        <taxon>Hafnia</taxon>
    </lineage>
</organism>
<dbReference type="Proteomes" id="UP000094844">
    <property type="component" value="Unassembled WGS sequence"/>
</dbReference>
<evidence type="ECO:0000313" key="20">
    <source>
        <dbReference type="Proteomes" id="UP000094844"/>
    </source>
</evidence>
<comment type="similarity">
    <text evidence="5">Belongs to the Cdh family.</text>
</comment>
<keyword evidence="12" id="KW-1133">Transmembrane helix</keyword>
<keyword evidence="15" id="KW-0594">Phospholipid biosynthesis</keyword>
<dbReference type="PIRSF" id="PIRSF001273">
    <property type="entry name" value="CDH"/>
    <property type="match status" value="1"/>
</dbReference>
<dbReference type="GO" id="GO:0046342">
    <property type="term" value="P:CDP-diacylglycerol catabolic process"/>
    <property type="evidence" value="ECO:0007669"/>
    <property type="project" value="UniProtKB-UniPathway"/>
</dbReference>
<dbReference type="GO" id="GO:0005886">
    <property type="term" value="C:plasma membrane"/>
    <property type="evidence" value="ECO:0007669"/>
    <property type="project" value="UniProtKB-SubCell"/>
</dbReference>
<evidence type="ECO:0000256" key="3">
    <source>
        <dbReference type="ARBA" id="ARBA00004927"/>
    </source>
</evidence>
<evidence type="ECO:0000256" key="18">
    <source>
        <dbReference type="ARBA" id="ARBA00032892"/>
    </source>
</evidence>
<evidence type="ECO:0000256" key="9">
    <source>
        <dbReference type="ARBA" id="ARBA00022516"/>
    </source>
</evidence>
<proteinExistence type="inferred from homology"/>
<dbReference type="NCBIfam" id="NF003986">
    <property type="entry name" value="PRK05471.1-5"/>
    <property type="match status" value="1"/>
</dbReference>